<dbReference type="InterPro" id="IPR046260">
    <property type="entry name" value="HFX_2341-like_N"/>
</dbReference>
<proteinExistence type="predicted"/>
<keyword evidence="1" id="KW-0812">Transmembrane</keyword>
<dbReference type="AlphaFoldDB" id="A0A286U1Z0"/>
<keyword evidence="1" id="KW-1133">Transmembrane helix</keyword>
<dbReference type="Proteomes" id="UP000218542">
    <property type="component" value="Unassembled WGS sequence"/>
</dbReference>
<dbReference type="SUPFAM" id="SSF52980">
    <property type="entry name" value="Restriction endonuclease-like"/>
    <property type="match status" value="1"/>
</dbReference>
<dbReference type="Pfam" id="PF19810">
    <property type="entry name" value="HFX_2341_N"/>
    <property type="match status" value="1"/>
</dbReference>
<comment type="caution">
    <text evidence="3">The sequence shown here is derived from an EMBL/GenBank/DDBJ whole genome shotgun (WGS) entry which is preliminary data.</text>
</comment>
<feature type="transmembrane region" description="Helical" evidence="1">
    <location>
        <begin position="65"/>
        <end position="82"/>
    </location>
</feature>
<evidence type="ECO:0000259" key="2">
    <source>
        <dbReference type="Pfam" id="PF19810"/>
    </source>
</evidence>
<accession>A0A286U1Z0</accession>
<protein>
    <submittedName>
        <fullName evidence="3">Glutamate synthase domain 3</fullName>
    </submittedName>
</protein>
<reference evidence="4" key="1">
    <citation type="journal article" date="2017" name="Environ. Microbiol. Rep.">
        <title>Genetic Diversity of Marine Anaerobic Ammonium-Oxidizing Bacteria as Revealed by Genomic and Proteomic Analyses of 'Candidatus Scalindua japonica'.</title>
        <authorList>
            <person name="Oshiki M."/>
            <person name="Mizuto K."/>
            <person name="Kimura Z."/>
            <person name="Kindaichi T."/>
            <person name="Satoh H."/>
            <person name="Okabe S."/>
        </authorList>
    </citation>
    <scope>NUCLEOTIDE SEQUENCE [LARGE SCALE GENOMIC DNA]</scope>
    <source>
        <strain evidence="4">husup-a2</strain>
    </source>
</reference>
<evidence type="ECO:0000256" key="1">
    <source>
        <dbReference type="SAM" id="Phobius"/>
    </source>
</evidence>
<feature type="domain" description="HFX-2341-like N-terminal" evidence="2">
    <location>
        <begin position="63"/>
        <end position="200"/>
    </location>
</feature>
<keyword evidence="4" id="KW-1185">Reference proteome</keyword>
<dbReference type="Gene3D" id="3.40.50.10770">
    <property type="entry name" value="Hypothetical protein VC1899 like domain (Restriction endonuclease-like)"/>
    <property type="match status" value="1"/>
</dbReference>
<dbReference type="EMBL" id="BAOS01000028">
    <property type="protein sequence ID" value="GAX62159.1"/>
    <property type="molecule type" value="Genomic_DNA"/>
</dbReference>
<gene>
    <name evidence="3" type="ORF">SCALIN_C28_0363</name>
</gene>
<evidence type="ECO:0000313" key="3">
    <source>
        <dbReference type="EMBL" id="GAX62159.1"/>
    </source>
</evidence>
<evidence type="ECO:0000313" key="4">
    <source>
        <dbReference type="Proteomes" id="UP000218542"/>
    </source>
</evidence>
<sequence length="254" mass="29441">MNNLVTEEQRLKLERIVSPKDKLNFYFTNNNEENKVTADSIFKKTYNKLTEKLLGNIQKKYKTHILLVGFSIQPIILSIFALKAQRVILLFSKDSKDKCYEITYWCKKISSDLSDCSNDIEFFDEDNWHDDNYKLKVDSSEPSDTCKKIYSIIASENQRGIQTTEIAVDITGGKKPMVSGAYIACGIKNLDSFYIDCETYVNDKPVPGTEFIKKLVNPTEINKIIEQLKKNEITKDEIPENFKRYIPMDLRESR</sequence>
<organism evidence="3 4">
    <name type="scientific">Candidatus Scalindua japonica</name>
    <dbReference type="NCBI Taxonomy" id="1284222"/>
    <lineage>
        <taxon>Bacteria</taxon>
        <taxon>Pseudomonadati</taxon>
        <taxon>Planctomycetota</taxon>
        <taxon>Candidatus Brocadiia</taxon>
        <taxon>Candidatus Brocadiales</taxon>
        <taxon>Candidatus Scalinduaceae</taxon>
        <taxon>Candidatus Scalindua</taxon>
    </lineage>
</organism>
<keyword evidence="1" id="KW-0472">Membrane</keyword>
<dbReference type="InterPro" id="IPR011335">
    <property type="entry name" value="Restrct_endonuc-II-like"/>
</dbReference>
<name>A0A286U1Z0_9BACT</name>
<dbReference type="OrthoDB" id="597817at2"/>